<keyword evidence="1" id="KW-0812">Transmembrane</keyword>
<proteinExistence type="predicted"/>
<organism evidence="2 3">
    <name type="scientific">Ricinus communis</name>
    <name type="common">Castor bean</name>
    <dbReference type="NCBI Taxonomy" id="3988"/>
    <lineage>
        <taxon>Eukaryota</taxon>
        <taxon>Viridiplantae</taxon>
        <taxon>Streptophyta</taxon>
        <taxon>Embryophyta</taxon>
        <taxon>Tracheophyta</taxon>
        <taxon>Spermatophyta</taxon>
        <taxon>Magnoliopsida</taxon>
        <taxon>eudicotyledons</taxon>
        <taxon>Gunneridae</taxon>
        <taxon>Pentapetalae</taxon>
        <taxon>rosids</taxon>
        <taxon>fabids</taxon>
        <taxon>Malpighiales</taxon>
        <taxon>Euphorbiaceae</taxon>
        <taxon>Acalyphoideae</taxon>
        <taxon>Acalypheae</taxon>
        <taxon>Ricinus</taxon>
    </lineage>
</organism>
<feature type="transmembrane region" description="Helical" evidence="1">
    <location>
        <begin position="12"/>
        <end position="32"/>
    </location>
</feature>
<keyword evidence="3" id="KW-1185">Reference proteome</keyword>
<evidence type="ECO:0000256" key="1">
    <source>
        <dbReference type="SAM" id="Phobius"/>
    </source>
</evidence>
<dbReference type="InParanoid" id="B9SYK9"/>
<dbReference type="EMBL" id="EQ974254">
    <property type="protein sequence ID" value="EEF31292.1"/>
    <property type="molecule type" value="Genomic_DNA"/>
</dbReference>
<name>B9SYK9_RICCO</name>
<feature type="transmembrane region" description="Helical" evidence="1">
    <location>
        <begin position="38"/>
        <end position="56"/>
    </location>
</feature>
<sequence>MSKRPSQLHIVMFPWFAFDHINPFMQLLTSFLSMESKYLSYLPQITFLAFYPFLLFTHSYTKVIPISIPSIDGPPQGLDST</sequence>
<dbReference type="Proteomes" id="UP000008311">
    <property type="component" value="Unassembled WGS sequence"/>
</dbReference>
<dbReference type="AlphaFoldDB" id="B9SYK9"/>
<evidence type="ECO:0000313" key="2">
    <source>
        <dbReference type="EMBL" id="EEF31292.1"/>
    </source>
</evidence>
<keyword evidence="1" id="KW-0472">Membrane</keyword>
<dbReference type="Gene3D" id="3.40.50.2000">
    <property type="entry name" value="Glycogen Phosphorylase B"/>
    <property type="match status" value="1"/>
</dbReference>
<gene>
    <name evidence="2" type="ORF">RCOM_1416840</name>
</gene>
<reference evidence="3" key="1">
    <citation type="journal article" date="2010" name="Nat. Biotechnol.">
        <title>Draft genome sequence of the oilseed species Ricinus communis.</title>
        <authorList>
            <person name="Chan A.P."/>
            <person name="Crabtree J."/>
            <person name="Zhao Q."/>
            <person name="Lorenzi H."/>
            <person name="Orvis J."/>
            <person name="Puiu D."/>
            <person name="Melake-Berhan A."/>
            <person name="Jones K.M."/>
            <person name="Redman J."/>
            <person name="Chen G."/>
            <person name="Cahoon E.B."/>
            <person name="Gedil M."/>
            <person name="Stanke M."/>
            <person name="Haas B.J."/>
            <person name="Wortman J.R."/>
            <person name="Fraser-Liggett C.M."/>
            <person name="Ravel J."/>
            <person name="Rabinowicz P.D."/>
        </authorList>
    </citation>
    <scope>NUCLEOTIDE SEQUENCE [LARGE SCALE GENOMIC DNA]</scope>
    <source>
        <strain evidence="3">cv. Hale</strain>
    </source>
</reference>
<evidence type="ECO:0000313" key="3">
    <source>
        <dbReference type="Proteomes" id="UP000008311"/>
    </source>
</evidence>
<keyword evidence="1" id="KW-1133">Transmembrane helix</keyword>
<protein>
    <submittedName>
        <fullName evidence="2">Uncharacterized protein</fullName>
    </submittedName>
</protein>
<accession>B9SYK9</accession>
<dbReference type="SUPFAM" id="SSF53756">
    <property type="entry name" value="UDP-Glycosyltransferase/glycogen phosphorylase"/>
    <property type="match status" value="1"/>
</dbReference>